<sequence>MDTFVKKLFKNFHAPGLPFVQLEPGMINHTYMEGLFGTKAPHLSQHKAFFSVQPMTMLGRTTADINSNASSYDGIGDRYITTQGILDVKSICKTVLTMGYMQTGQLMMCSRSWSDNHTTLLVNALRYALITKTIETSGDIDNKLPEFTDGKIRIDPNYGMRTTTDSKWAKNIWPAGSDVANYPEMTRIVDFVPDQPYPALDLRGMKGVEARFIALMVGAWKSRSNLRLDFELPKLADNICYRANPDLPGLDGWLFPATEKAADIPTPPTSAVAWSAIISYVNNNRLYDQFSVALHIVTSLMYQMVPQTADGQIWLSYDWRVSLPAFASIRGRYTFLNEGVAGYGNQRALNEWSYISNKLETIHLTAMVFVQAIQTGLAVTLQEY</sequence>
<comment type="caution">
    <text evidence="2">The sequence shown here is derived from an EMBL/GenBank/DDBJ whole genome shotgun (WGS) entry which is preliminary data.</text>
</comment>
<dbReference type="InterPro" id="IPR036332">
    <property type="entry name" value="Major_coat_LA-virus_sf"/>
</dbReference>
<dbReference type="EMBL" id="CAKMRJ010005634">
    <property type="protein sequence ID" value="CAH1447888.1"/>
    <property type="molecule type" value="Genomic_DNA"/>
</dbReference>
<evidence type="ECO:0000313" key="2">
    <source>
        <dbReference type="EMBL" id="CAH1447888.1"/>
    </source>
</evidence>
<name>A0AAU9PCV1_9ASTR</name>
<dbReference type="SUPFAM" id="SSF82856">
    <property type="entry name" value="L-A virus major coat protein"/>
    <property type="match status" value="1"/>
</dbReference>
<keyword evidence="3" id="KW-1185">Reference proteome</keyword>
<protein>
    <recommendedName>
        <fullName evidence="1">Major coat protein L-A virus domain-containing protein</fullName>
    </recommendedName>
</protein>
<dbReference type="Proteomes" id="UP001157418">
    <property type="component" value="Unassembled WGS sequence"/>
</dbReference>
<dbReference type="AlphaFoldDB" id="A0AAU9PCV1"/>
<proteinExistence type="predicted"/>
<evidence type="ECO:0000259" key="1">
    <source>
        <dbReference type="Pfam" id="PF09220"/>
    </source>
</evidence>
<accession>A0AAU9PCV1</accession>
<reference evidence="2 3" key="1">
    <citation type="submission" date="2022-01" db="EMBL/GenBank/DDBJ databases">
        <authorList>
            <person name="Xiong W."/>
            <person name="Schranz E."/>
        </authorList>
    </citation>
    <scope>NUCLEOTIDE SEQUENCE [LARGE SCALE GENOMIC DNA]</scope>
</reference>
<gene>
    <name evidence="2" type="ORF">LVIROSA_LOCUS33463</name>
</gene>
<dbReference type="Gene3D" id="3.90.1840.10">
    <property type="entry name" value="Major capsid protein"/>
    <property type="match status" value="1"/>
</dbReference>
<dbReference type="InterPro" id="IPR015302">
    <property type="entry name" value="Major_coat_LA-virus"/>
</dbReference>
<organism evidence="2 3">
    <name type="scientific">Lactuca virosa</name>
    <dbReference type="NCBI Taxonomy" id="75947"/>
    <lineage>
        <taxon>Eukaryota</taxon>
        <taxon>Viridiplantae</taxon>
        <taxon>Streptophyta</taxon>
        <taxon>Embryophyta</taxon>
        <taxon>Tracheophyta</taxon>
        <taxon>Spermatophyta</taxon>
        <taxon>Magnoliopsida</taxon>
        <taxon>eudicotyledons</taxon>
        <taxon>Gunneridae</taxon>
        <taxon>Pentapetalae</taxon>
        <taxon>asterids</taxon>
        <taxon>campanulids</taxon>
        <taxon>Asterales</taxon>
        <taxon>Asteraceae</taxon>
        <taxon>Cichorioideae</taxon>
        <taxon>Cichorieae</taxon>
        <taxon>Lactucinae</taxon>
        <taxon>Lactuca</taxon>
    </lineage>
</organism>
<evidence type="ECO:0000313" key="3">
    <source>
        <dbReference type="Proteomes" id="UP001157418"/>
    </source>
</evidence>
<dbReference type="Pfam" id="PF09220">
    <property type="entry name" value="LA-virus_coat"/>
    <property type="match status" value="1"/>
</dbReference>
<feature type="domain" description="Major coat protein L-A virus" evidence="1">
    <location>
        <begin position="45"/>
        <end position="379"/>
    </location>
</feature>